<dbReference type="NCBIfam" id="TIGR03069">
    <property type="entry name" value="PS_II_S4"/>
    <property type="match status" value="1"/>
</dbReference>
<gene>
    <name evidence="3" type="ORF">KME25_13095</name>
</gene>
<dbReference type="InterPro" id="IPR017506">
    <property type="entry name" value="PSII_S4"/>
</dbReference>
<dbReference type="AlphaFoldDB" id="A0A951PK42"/>
<dbReference type="PANTHER" id="PTHR13633">
    <property type="entry name" value="MITOCHONDRIAL TRANSCRIPTION RESCUE FACTOR 1"/>
    <property type="match status" value="1"/>
</dbReference>
<reference evidence="3" key="1">
    <citation type="submission" date="2021-05" db="EMBL/GenBank/DDBJ databases">
        <authorList>
            <person name="Pietrasiak N."/>
            <person name="Ward R."/>
            <person name="Stajich J.E."/>
            <person name="Kurbessoian T."/>
        </authorList>
    </citation>
    <scope>NUCLEOTIDE SEQUENCE</scope>
    <source>
        <strain evidence="3">CPER-KK1</strain>
    </source>
</reference>
<evidence type="ECO:0000313" key="3">
    <source>
        <dbReference type="EMBL" id="MBW4545365.1"/>
    </source>
</evidence>
<dbReference type="PANTHER" id="PTHR13633:SF3">
    <property type="entry name" value="MITOCHONDRIAL TRANSCRIPTION RESCUE FACTOR 1"/>
    <property type="match status" value="1"/>
</dbReference>
<dbReference type="SMART" id="SM00363">
    <property type="entry name" value="S4"/>
    <property type="match status" value="1"/>
</dbReference>
<proteinExistence type="predicted"/>
<dbReference type="SUPFAM" id="SSF55174">
    <property type="entry name" value="Alpha-L RNA-binding motif"/>
    <property type="match status" value="1"/>
</dbReference>
<sequence>MLPREDLLKGVENRDTVARVIDQADQAIKTWEVVLSDFLSPPVIAEIQQQFGRLTEVQLLAWGGYPQAERQRVAIARSELPLEQSQVEVVALDIAGNFLFDPPTHRDFLGAMLGCGIVREKTGDIIVLGERGAQVIVVPEMAEFLETQLNQVRSVPVKTRRIDLSELKIREPKKKEMTTVEASLRLDAIASAGFGVSRSKMADLITAGDVRVNWKDVSQASYLIKTGDLIAIRGKGRLEVGEVAVTKKERYRVQLTRFI</sequence>
<dbReference type="GO" id="GO:0003723">
    <property type="term" value="F:RNA binding"/>
    <property type="evidence" value="ECO:0007669"/>
    <property type="project" value="UniProtKB-KW"/>
</dbReference>
<dbReference type="Proteomes" id="UP000753908">
    <property type="component" value="Unassembled WGS sequence"/>
</dbReference>
<keyword evidence="1" id="KW-0694">RNA-binding</keyword>
<accession>A0A951PK42</accession>
<dbReference type="EMBL" id="JAHHIF010000014">
    <property type="protein sequence ID" value="MBW4545365.1"/>
    <property type="molecule type" value="Genomic_DNA"/>
</dbReference>
<dbReference type="CDD" id="cd00165">
    <property type="entry name" value="S4"/>
    <property type="match status" value="1"/>
</dbReference>
<evidence type="ECO:0000313" key="4">
    <source>
        <dbReference type="Proteomes" id="UP000753908"/>
    </source>
</evidence>
<dbReference type="InterPro" id="IPR002942">
    <property type="entry name" value="S4_RNA-bd"/>
</dbReference>
<protein>
    <submittedName>
        <fullName evidence="3">Photosystem II S4 domain protein</fullName>
    </submittedName>
</protein>
<dbReference type="Gene3D" id="3.30.70.330">
    <property type="match status" value="1"/>
</dbReference>
<evidence type="ECO:0000256" key="1">
    <source>
        <dbReference type="PROSITE-ProRule" id="PRU00182"/>
    </source>
</evidence>
<reference evidence="3" key="2">
    <citation type="journal article" date="2022" name="Microbiol. Resour. Announc.">
        <title>Metagenome Sequencing to Explore Phylogenomics of Terrestrial Cyanobacteria.</title>
        <authorList>
            <person name="Ward R.D."/>
            <person name="Stajich J.E."/>
            <person name="Johansen J.R."/>
            <person name="Huntemann M."/>
            <person name="Clum A."/>
            <person name="Foster B."/>
            <person name="Foster B."/>
            <person name="Roux S."/>
            <person name="Palaniappan K."/>
            <person name="Varghese N."/>
            <person name="Mukherjee S."/>
            <person name="Reddy T.B.K."/>
            <person name="Daum C."/>
            <person name="Copeland A."/>
            <person name="Chen I.A."/>
            <person name="Ivanova N.N."/>
            <person name="Kyrpides N.C."/>
            <person name="Shapiro N."/>
            <person name="Eloe-Fadrosh E.A."/>
            <person name="Pietrasiak N."/>
        </authorList>
    </citation>
    <scope>NUCLEOTIDE SEQUENCE</scope>
    <source>
        <strain evidence="3">CPER-KK1</strain>
    </source>
</reference>
<dbReference type="Pfam" id="PF17774">
    <property type="entry name" value="YlmH_RBD"/>
    <property type="match status" value="1"/>
</dbReference>
<dbReference type="InterPro" id="IPR036986">
    <property type="entry name" value="S4_RNA-bd_sf"/>
</dbReference>
<dbReference type="InterPro" id="IPR040591">
    <property type="entry name" value="RqcP2_RBD"/>
</dbReference>
<dbReference type="Pfam" id="PF01479">
    <property type="entry name" value="S4"/>
    <property type="match status" value="1"/>
</dbReference>
<dbReference type="Gene3D" id="3.10.290.10">
    <property type="entry name" value="RNA-binding S4 domain"/>
    <property type="match status" value="1"/>
</dbReference>
<evidence type="ECO:0000259" key="2">
    <source>
        <dbReference type="SMART" id="SM00363"/>
    </source>
</evidence>
<dbReference type="Gene3D" id="3.30.1370.160">
    <property type="match status" value="1"/>
</dbReference>
<dbReference type="PROSITE" id="PS50889">
    <property type="entry name" value="S4"/>
    <property type="match status" value="1"/>
</dbReference>
<comment type="caution">
    <text evidence="3">The sequence shown here is derived from an EMBL/GenBank/DDBJ whole genome shotgun (WGS) entry which is preliminary data.</text>
</comment>
<dbReference type="InterPro" id="IPR012677">
    <property type="entry name" value="Nucleotide-bd_a/b_plait_sf"/>
</dbReference>
<organism evidence="3 4">
    <name type="scientific">Symplocastrum torsivum CPER-KK1</name>
    <dbReference type="NCBI Taxonomy" id="450513"/>
    <lineage>
        <taxon>Bacteria</taxon>
        <taxon>Bacillati</taxon>
        <taxon>Cyanobacteriota</taxon>
        <taxon>Cyanophyceae</taxon>
        <taxon>Oscillatoriophycideae</taxon>
        <taxon>Oscillatoriales</taxon>
        <taxon>Microcoleaceae</taxon>
        <taxon>Symplocastrum</taxon>
    </lineage>
</organism>
<name>A0A951PK42_9CYAN</name>
<feature type="domain" description="RNA-binding S4" evidence="2">
    <location>
        <begin position="184"/>
        <end position="246"/>
    </location>
</feature>